<sequence length="94" mass="11255">MEIKNASIISGKIYLTEEFDSFRKKIQDRHEGYDFICVLSEDKKIVRFFLKKSGLSSWKEINPNDVITFSEKTVEYRMMLFSSWHFYKASIQQQ</sequence>
<reference evidence="1 2" key="1">
    <citation type="journal article" date="2016" name="Nat. Commun.">
        <title>Thousands of microbial genomes shed light on interconnected biogeochemical processes in an aquifer system.</title>
        <authorList>
            <person name="Anantharaman K."/>
            <person name="Brown C.T."/>
            <person name="Hug L.A."/>
            <person name="Sharon I."/>
            <person name="Castelle C.J."/>
            <person name="Probst A.J."/>
            <person name="Thomas B.C."/>
            <person name="Singh A."/>
            <person name="Wilkins M.J."/>
            <person name="Karaoz U."/>
            <person name="Brodie E.L."/>
            <person name="Williams K.H."/>
            <person name="Hubbard S.S."/>
            <person name="Banfield J.F."/>
        </authorList>
    </citation>
    <scope>NUCLEOTIDE SEQUENCE [LARGE SCALE GENOMIC DNA]</scope>
</reference>
<comment type="caution">
    <text evidence="1">The sequence shown here is derived from an EMBL/GenBank/DDBJ whole genome shotgun (WGS) entry which is preliminary data.</text>
</comment>
<organism evidence="1 2">
    <name type="scientific">Candidatus Campbellbacteria bacterium RIFCSPLOWO2_01_FULL_34_15</name>
    <dbReference type="NCBI Taxonomy" id="1797579"/>
    <lineage>
        <taxon>Bacteria</taxon>
        <taxon>Candidatus Campbelliibacteriota</taxon>
    </lineage>
</organism>
<name>A0A1F5ENU3_9BACT</name>
<dbReference type="AlphaFoldDB" id="A0A1F5ENU3"/>
<dbReference type="Proteomes" id="UP000176865">
    <property type="component" value="Unassembled WGS sequence"/>
</dbReference>
<protein>
    <submittedName>
        <fullName evidence="1">Uncharacterized protein</fullName>
    </submittedName>
</protein>
<proteinExistence type="predicted"/>
<gene>
    <name evidence="1" type="ORF">A2996_00155</name>
</gene>
<evidence type="ECO:0000313" key="2">
    <source>
        <dbReference type="Proteomes" id="UP000176865"/>
    </source>
</evidence>
<evidence type="ECO:0000313" key="1">
    <source>
        <dbReference type="EMBL" id="OGD69079.1"/>
    </source>
</evidence>
<accession>A0A1F5ENU3</accession>
<dbReference type="EMBL" id="MFAB01000008">
    <property type="protein sequence ID" value="OGD69079.1"/>
    <property type="molecule type" value="Genomic_DNA"/>
</dbReference>